<feature type="transmembrane region" description="Helical" evidence="1">
    <location>
        <begin position="81"/>
        <end position="107"/>
    </location>
</feature>
<sequence>MNHYLSVAGGLSALAALMHLGCIYFGAPWYRVFGAGEQMALMAERGSYQPTLITLGIFCVLMTWSVYAFSAAGLIGQLPMLRAVLVSITCVYAVRGVGGFFFMAWPMGRSTEFWYYSSVLCLMIALVHFIGLKQQWDVL</sequence>
<organism evidence="2 3">
    <name type="scientific">Paraglaciecola polaris LMG 21857</name>
    <dbReference type="NCBI Taxonomy" id="1129793"/>
    <lineage>
        <taxon>Bacteria</taxon>
        <taxon>Pseudomonadati</taxon>
        <taxon>Pseudomonadota</taxon>
        <taxon>Gammaproteobacteria</taxon>
        <taxon>Alteromonadales</taxon>
        <taxon>Alteromonadaceae</taxon>
        <taxon>Paraglaciecola</taxon>
    </lineage>
</organism>
<feature type="transmembrane region" description="Helical" evidence="1">
    <location>
        <begin position="7"/>
        <end position="27"/>
    </location>
</feature>
<proteinExistence type="predicted"/>
<reference evidence="3" key="1">
    <citation type="journal article" date="2014" name="Environ. Microbiol.">
        <title>Comparative genomics of the marine bacterial genus Glaciecola reveals the high degree of genomic diversity and genomic characteristic for cold adaptation.</title>
        <authorList>
            <person name="Qin Q.L."/>
            <person name="Xie B.B."/>
            <person name="Yu Y."/>
            <person name="Shu Y.L."/>
            <person name="Rong J.C."/>
            <person name="Zhang Y.J."/>
            <person name="Zhao D.L."/>
            <person name="Chen X.L."/>
            <person name="Zhang X.Y."/>
            <person name="Chen B."/>
            <person name="Zhou B.C."/>
            <person name="Zhang Y.Z."/>
        </authorList>
    </citation>
    <scope>NUCLEOTIDE SEQUENCE [LARGE SCALE GENOMIC DNA]</scope>
    <source>
        <strain evidence="3">LMG 21857</strain>
    </source>
</reference>
<evidence type="ECO:0000313" key="3">
    <source>
        <dbReference type="Proteomes" id="UP000006322"/>
    </source>
</evidence>
<keyword evidence="3" id="KW-1185">Reference proteome</keyword>
<dbReference type="RefSeq" id="WP_007104907.1">
    <property type="nucleotide sequence ID" value="NZ_BAER01000047.1"/>
</dbReference>
<dbReference type="EMBL" id="BAER01000047">
    <property type="protein sequence ID" value="GAC33124.1"/>
    <property type="molecule type" value="Genomic_DNA"/>
</dbReference>
<dbReference type="AlphaFoldDB" id="K6YK89"/>
<keyword evidence="1" id="KW-0812">Transmembrane</keyword>
<dbReference type="Proteomes" id="UP000006322">
    <property type="component" value="Unassembled WGS sequence"/>
</dbReference>
<dbReference type="OrthoDB" id="5457135at2"/>
<keyword evidence="1" id="KW-0472">Membrane</keyword>
<gene>
    <name evidence="2" type="ORF">GPLA_2219</name>
</gene>
<comment type="caution">
    <text evidence="2">The sequence shown here is derived from an EMBL/GenBank/DDBJ whole genome shotgun (WGS) entry which is preliminary data.</text>
</comment>
<name>K6YK89_9ALTE</name>
<accession>K6YK89</accession>
<protein>
    <submittedName>
        <fullName evidence="2">Uncharacterized protein</fullName>
    </submittedName>
</protein>
<feature type="transmembrane region" description="Helical" evidence="1">
    <location>
        <begin position="113"/>
        <end position="132"/>
    </location>
</feature>
<feature type="transmembrane region" description="Helical" evidence="1">
    <location>
        <begin position="47"/>
        <end position="69"/>
    </location>
</feature>
<evidence type="ECO:0000256" key="1">
    <source>
        <dbReference type="SAM" id="Phobius"/>
    </source>
</evidence>
<keyword evidence="1" id="KW-1133">Transmembrane helix</keyword>
<evidence type="ECO:0000313" key="2">
    <source>
        <dbReference type="EMBL" id="GAC33124.1"/>
    </source>
</evidence>
<dbReference type="STRING" id="1129793.GPLA_2219"/>